<evidence type="ECO:0000313" key="2">
    <source>
        <dbReference type="Proteomes" id="UP000664344"/>
    </source>
</evidence>
<sequence length="586" mass="64708">MMKRKQTVLGPMGLLGLSILLVGCGGDSDSDRKNQPDSEQPVPPEIAEYQLNGLVQGLLPGSRLTLKNSDDPSAEPVVVTEDGEWPLQDSLLPGARYSLQVAAIESPAGGRQLQACEVVQGAGTAEGTEVVLPPVQVDCVHHTYFVNSMSTTYRSELWRTDGTPEGTEVVKSFAATNIDLGLQFLTVLGNRLFLSGGDDFVGNELWVSDGTDAGTRVVKDMKKGDPDLPPNPYTMSARPQHLTVVEDWLYFSAQTDNDGTGIWRTDGTEGLVEKIEVPEDAPAFGINQRPAGMTVLDDMIYFTLRDAGWSKGLYRVKANEAPQVAEYLFPVASSNMSLNPRQFAKKDNALYFVSDMEPEFGPEIYRWRDGDEQPVRLTNLQGGRETDNPDVLTWLGDTLFFEFRYNQYDHGLYRLDTAAQAPEARRVEFEGMPVVVDYSKILTTENAVWVVTKTGTDVADMETLVRVDREGQVERKLTKPKIEKVAAHGYDTSYSSGDRLYVLATDERESEIPLWVVSEGTDTPFAVKHSENAEDPFFRLHDAEYVNHPLIPMQDGRVLVVTPGSDIWITDGSIEGSVALALSEPE</sequence>
<dbReference type="RefSeq" id="WP_206557336.1">
    <property type="nucleotide sequence ID" value="NZ_JAFKDB010000012.1"/>
</dbReference>
<proteinExistence type="predicted"/>
<evidence type="ECO:0008006" key="3">
    <source>
        <dbReference type="Google" id="ProtNLM"/>
    </source>
</evidence>
<gene>
    <name evidence="1" type="ORF">JYP53_08700</name>
</gene>
<evidence type="ECO:0000313" key="1">
    <source>
        <dbReference type="EMBL" id="MBN7769977.1"/>
    </source>
</evidence>
<dbReference type="PROSITE" id="PS51257">
    <property type="entry name" value="PROKAR_LIPOPROTEIN"/>
    <property type="match status" value="1"/>
</dbReference>
<dbReference type="SUPFAM" id="SSF63825">
    <property type="entry name" value="YWTD domain"/>
    <property type="match status" value="1"/>
</dbReference>
<dbReference type="SUPFAM" id="SSF69304">
    <property type="entry name" value="Tricorn protease N-terminal domain"/>
    <property type="match status" value="1"/>
</dbReference>
<comment type="caution">
    <text evidence="1">The sequence shown here is derived from an EMBL/GenBank/DDBJ whole genome shotgun (WGS) entry which is preliminary data.</text>
</comment>
<dbReference type="EMBL" id="JAFKDB010000012">
    <property type="protein sequence ID" value="MBN7769977.1"/>
    <property type="molecule type" value="Genomic_DNA"/>
</dbReference>
<keyword evidence="2" id="KW-1185">Reference proteome</keyword>
<reference evidence="1 2" key="1">
    <citation type="submission" date="2021-02" db="EMBL/GenBank/DDBJ databases">
        <title>PHA producing bacteria isolated from coastal sediment in Guangdong, Shenzhen.</title>
        <authorList>
            <person name="Zheng W."/>
            <person name="Yu S."/>
            <person name="Huang Y."/>
        </authorList>
    </citation>
    <scope>NUCLEOTIDE SEQUENCE [LARGE SCALE GENOMIC DNA]</scope>
    <source>
        <strain evidence="1 2">TN21-5</strain>
    </source>
</reference>
<name>A0ABS3BGY3_9GAMM</name>
<accession>A0ABS3BGY3</accession>
<organism evidence="1 2">
    <name type="scientific">Marinobacter daepoensis</name>
    <dbReference type="NCBI Taxonomy" id="262077"/>
    <lineage>
        <taxon>Bacteria</taxon>
        <taxon>Pseudomonadati</taxon>
        <taxon>Pseudomonadota</taxon>
        <taxon>Gammaproteobacteria</taxon>
        <taxon>Pseudomonadales</taxon>
        <taxon>Marinobacteraceae</taxon>
        <taxon>Marinobacter</taxon>
    </lineage>
</organism>
<protein>
    <recommendedName>
        <fullName evidence="3">ELWxxDGT repeat-containing protein</fullName>
    </recommendedName>
</protein>
<dbReference type="Proteomes" id="UP000664344">
    <property type="component" value="Unassembled WGS sequence"/>
</dbReference>